<comment type="similarity">
    <text evidence="1">Belongs to the UPF0213 family.</text>
</comment>
<dbReference type="AlphaFoldDB" id="A0A1F6X2U4"/>
<evidence type="ECO:0000259" key="2">
    <source>
        <dbReference type="PROSITE" id="PS50164"/>
    </source>
</evidence>
<accession>A0A1F6X2U4</accession>
<dbReference type="SUPFAM" id="SSF82771">
    <property type="entry name" value="GIY-YIG endonuclease"/>
    <property type="match status" value="1"/>
</dbReference>
<name>A0A1F6X2U4_9BACT</name>
<dbReference type="Pfam" id="PF01541">
    <property type="entry name" value="GIY-YIG"/>
    <property type="match status" value="1"/>
</dbReference>
<dbReference type="PANTHER" id="PTHR34477:SF1">
    <property type="entry name" value="UPF0213 PROTEIN YHBQ"/>
    <property type="match status" value="1"/>
</dbReference>
<gene>
    <name evidence="3" type="ORF">A2995_01495</name>
</gene>
<dbReference type="Gene3D" id="3.40.1440.10">
    <property type="entry name" value="GIY-YIG endonuclease"/>
    <property type="match status" value="1"/>
</dbReference>
<dbReference type="InterPro" id="IPR035901">
    <property type="entry name" value="GIY-YIG_endonuc_sf"/>
</dbReference>
<dbReference type="InterPro" id="IPR000305">
    <property type="entry name" value="GIY-YIG_endonuc"/>
</dbReference>
<evidence type="ECO:0000313" key="3">
    <source>
        <dbReference type="EMBL" id="OGI88457.1"/>
    </source>
</evidence>
<evidence type="ECO:0000256" key="1">
    <source>
        <dbReference type="ARBA" id="ARBA00007435"/>
    </source>
</evidence>
<dbReference type="PROSITE" id="PS50164">
    <property type="entry name" value="GIY_YIG"/>
    <property type="match status" value="1"/>
</dbReference>
<organism evidence="3 4">
    <name type="scientific">Candidatus Nomurabacteria bacterium RIFCSPLOWO2_01_FULL_33_24</name>
    <dbReference type="NCBI Taxonomy" id="1801765"/>
    <lineage>
        <taxon>Bacteria</taxon>
        <taxon>Candidatus Nomuraibacteriota</taxon>
    </lineage>
</organism>
<reference evidence="3 4" key="1">
    <citation type="journal article" date="2016" name="Nat. Commun.">
        <title>Thousands of microbial genomes shed light on interconnected biogeochemical processes in an aquifer system.</title>
        <authorList>
            <person name="Anantharaman K."/>
            <person name="Brown C.T."/>
            <person name="Hug L.A."/>
            <person name="Sharon I."/>
            <person name="Castelle C.J."/>
            <person name="Probst A.J."/>
            <person name="Thomas B.C."/>
            <person name="Singh A."/>
            <person name="Wilkins M.J."/>
            <person name="Karaoz U."/>
            <person name="Brodie E.L."/>
            <person name="Williams K.H."/>
            <person name="Hubbard S.S."/>
            <person name="Banfield J.F."/>
        </authorList>
    </citation>
    <scope>NUCLEOTIDE SEQUENCE [LARGE SCALE GENOMIC DNA]</scope>
</reference>
<sequence>MAFVYILKSEGGKYYVGSTEDLGIRLKHHIGGYTPSTKRLGKIKLVFSQKYDSIIDARTVERKIKKLKRKDYIDKIVKDGYIRINSLG</sequence>
<comment type="caution">
    <text evidence="3">The sequence shown here is derived from an EMBL/GenBank/DDBJ whole genome shotgun (WGS) entry which is preliminary data.</text>
</comment>
<dbReference type="Proteomes" id="UP000185809">
    <property type="component" value="Unassembled WGS sequence"/>
</dbReference>
<dbReference type="InterPro" id="IPR050190">
    <property type="entry name" value="UPF0213_domain"/>
</dbReference>
<dbReference type="PANTHER" id="PTHR34477">
    <property type="entry name" value="UPF0213 PROTEIN YHBQ"/>
    <property type="match status" value="1"/>
</dbReference>
<evidence type="ECO:0000313" key="4">
    <source>
        <dbReference type="Proteomes" id="UP000185809"/>
    </source>
</evidence>
<feature type="domain" description="GIY-YIG" evidence="2">
    <location>
        <begin position="1"/>
        <end position="74"/>
    </location>
</feature>
<protein>
    <recommendedName>
        <fullName evidence="2">GIY-YIG domain-containing protein</fullName>
    </recommendedName>
</protein>
<dbReference type="EMBL" id="MFUP01000003">
    <property type="protein sequence ID" value="OGI88457.1"/>
    <property type="molecule type" value="Genomic_DNA"/>
</dbReference>
<proteinExistence type="inferred from homology"/>